<gene>
    <name evidence="1" type="ORF">ACFQ2X_16575</name>
</gene>
<accession>A0ABW3UBU0</accession>
<name>A0ABW3UBU0_9GAMM</name>
<proteinExistence type="predicted"/>
<dbReference type="SMART" id="SM00855">
    <property type="entry name" value="PGAM"/>
    <property type="match status" value="1"/>
</dbReference>
<dbReference type="InterPro" id="IPR013078">
    <property type="entry name" value="His_Pase_superF_clade-1"/>
</dbReference>
<dbReference type="PANTHER" id="PTHR48100">
    <property type="entry name" value="BROAD-SPECIFICITY PHOSPHATASE YOR283W-RELATED"/>
    <property type="match status" value="1"/>
</dbReference>
<organism evidence="1 2">
    <name type="scientific">Microbulbifer celer</name>
    <dbReference type="NCBI Taxonomy" id="435905"/>
    <lineage>
        <taxon>Bacteria</taxon>
        <taxon>Pseudomonadati</taxon>
        <taxon>Pseudomonadota</taxon>
        <taxon>Gammaproteobacteria</taxon>
        <taxon>Cellvibrionales</taxon>
        <taxon>Microbulbiferaceae</taxon>
        <taxon>Microbulbifer</taxon>
    </lineage>
</organism>
<sequence length="193" mass="21657">MHRIILIRHGEAAKSNTDADPRLTELGQQQAHELASWLDSEFPGGSGVKLVSSPKARALQTAFPTADRWQCEVREEPAVVEVPSPQGVGLAKRGHWIKQLLAGSWNTLEPAQQVWREGLINYLKSHQDSNHHVSLVFCHFMVINAVVAALRNDDKVAQFYPDYTSCTELALKDGDLEIVKLGRERTQEKNRIQ</sequence>
<dbReference type="Proteomes" id="UP001597264">
    <property type="component" value="Unassembled WGS sequence"/>
</dbReference>
<reference evidence="2" key="1">
    <citation type="journal article" date="2019" name="Int. J. Syst. Evol. Microbiol.">
        <title>The Global Catalogue of Microorganisms (GCM) 10K type strain sequencing project: providing services to taxonomists for standard genome sequencing and annotation.</title>
        <authorList>
            <consortium name="The Broad Institute Genomics Platform"/>
            <consortium name="The Broad Institute Genome Sequencing Center for Infectious Disease"/>
            <person name="Wu L."/>
            <person name="Ma J."/>
        </authorList>
    </citation>
    <scope>NUCLEOTIDE SEQUENCE [LARGE SCALE GENOMIC DNA]</scope>
    <source>
        <strain evidence="2">CCUG 54356</strain>
    </source>
</reference>
<dbReference type="InterPro" id="IPR050275">
    <property type="entry name" value="PGM_Phosphatase"/>
</dbReference>
<keyword evidence="2" id="KW-1185">Reference proteome</keyword>
<dbReference type="InterPro" id="IPR029033">
    <property type="entry name" value="His_PPase_superfam"/>
</dbReference>
<dbReference type="EMBL" id="JBHTLR010000029">
    <property type="protein sequence ID" value="MFD1218218.1"/>
    <property type="molecule type" value="Genomic_DNA"/>
</dbReference>
<dbReference type="Gene3D" id="3.40.50.1240">
    <property type="entry name" value="Phosphoglycerate mutase-like"/>
    <property type="match status" value="1"/>
</dbReference>
<evidence type="ECO:0000313" key="2">
    <source>
        <dbReference type="Proteomes" id="UP001597264"/>
    </source>
</evidence>
<dbReference type="CDD" id="cd07040">
    <property type="entry name" value="HP"/>
    <property type="match status" value="1"/>
</dbReference>
<dbReference type="SUPFAM" id="SSF53254">
    <property type="entry name" value="Phosphoglycerate mutase-like"/>
    <property type="match status" value="1"/>
</dbReference>
<evidence type="ECO:0000313" key="1">
    <source>
        <dbReference type="EMBL" id="MFD1218218.1"/>
    </source>
</evidence>
<dbReference type="RefSeq" id="WP_230434852.1">
    <property type="nucleotide sequence ID" value="NZ_CP087715.1"/>
</dbReference>
<comment type="caution">
    <text evidence="1">The sequence shown here is derived from an EMBL/GenBank/DDBJ whole genome shotgun (WGS) entry which is preliminary data.</text>
</comment>
<dbReference type="Pfam" id="PF00300">
    <property type="entry name" value="His_Phos_1"/>
    <property type="match status" value="1"/>
</dbReference>
<protein>
    <submittedName>
        <fullName evidence="1">Histidine phosphatase family protein</fullName>
    </submittedName>
</protein>